<proteinExistence type="predicted"/>
<dbReference type="AlphaFoldDB" id="A0A367EW58"/>
<organism evidence="1 2">
    <name type="scientific">Sphaerisporangium album</name>
    <dbReference type="NCBI Taxonomy" id="509200"/>
    <lineage>
        <taxon>Bacteria</taxon>
        <taxon>Bacillati</taxon>
        <taxon>Actinomycetota</taxon>
        <taxon>Actinomycetes</taxon>
        <taxon>Streptosporangiales</taxon>
        <taxon>Streptosporangiaceae</taxon>
        <taxon>Sphaerisporangium</taxon>
    </lineage>
</organism>
<dbReference type="OrthoDB" id="3207839at2"/>
<accession>A0A367EW58</accession>
<name>A0A367EW58_9ACTN</name>
<dbReference type="EMBL" id="QOIL01000029">
    <property type="protein sequence ID" value="RCG21872.1"/>
    <property type="molecule type" value="Genomic_DNA"/>
</dbReference>
<dbReference type="RefSeq" id="WP_114033350.1">
    <property type="nucleotide sequence ID" value="NZ_QOIL01000029.1"/>
</dbReference>
<evidence type="ECO:0000313" key="1">
    <source>
        <dbReference type="EMBL" id="RCG21872.1"/>
    </source>
</evidence>
<keyword evidence="2" id="KW-1185">Reference proteome</keyword>
<comment type="caution">
    <text evidence="1">The sequence shown here is derived from an EMBL/GenBank/DDBJ whole genome shotgun (WGS) entry which is preliminary data.</text>
</comment>
<evidence type="ECO:0008006" key="3">
    <source>
        <dbReference type="Google" id="ProtNLM"/>
    </source>
</evidence>
<protein>
    <recommendedName>
        <fullName evidence="3">Transposase (putative) YhgA-like domain-containing protein</fullName>
    </recommendedName>
</protein>
<dbReference type="Proteomes" id="UP000253094">
    <property type="component" value="Unassembled WGS sequence"/>
</dbReference>
<evidence type="ECO:0000313" key="2">
    <source>
        <dbReference type="Proteomes" id="UP000253094"/>
    </source>
</evidence>
<gene>
    <name evidence="1" type="ORF">DQ384_35950</name>
</gene>
<dbReference type="PANTHER" id="PTHR34613:SF1">
    <property type="entry name" value="SLL6017 PROTEIN"/>
    <property type="match status" value="1"/>
</dbReference>
<dbReference type="PANTHER" id="PTHR34613">
    <property type="entry name" value="SLL0800 PROTEIN"/>
    <property type="match status" value="1"/>
</dbReference>
<sequence length="267" mass="29894">MPLPDPVKVDIMNVDLTDLEPVPRWVDTLVMLHFPDTQVIVAVESQTKKSEEKRRRWARYLAHLHDTHRCDVLLIVTSRNAATARWARDPYVVGLPEWPALTVRPLVLGPDNVPAITDKDKAADDVYFAILSAVVHARSRNVDAILDVLSDALREIDKQEAADLAEFTESGLGKGHARDVWRTLMDTKTHPYISELRAKGRQEGREEGREEGLVKGEAKSVLLVLEGRGLAVTDVQRERISSCTDIGQLEQWLRRAGTVATTDELLA</sequence>
<reference evidence="1 2" key="1">
    <citation type="submission" date="2018-06" db="EMBL/GenBank/DDBJ databases">
        <title>Sphaerisporangium craniellae sp. nov., isolated from a marine sponge in the South China Sea.</title>
        <authorList>
            <person name="Li L."/>
        </authorList>
    </citation>
    <scope>NUCLEOTIDE SEQUENCE [LARGE SCALE GENOMIC DNA]</scope>
    <source>
        <strain evidence="1 2">CCTCC AA 208026</strain>
    </source>
</reference>